<keyword evidence="1" id="KW-0732">Signal</keyword>
<gene>
    <name evidence="2" type="ORF">C7460_104231</name>
</gene>
<feature type="chain" id="PRO_5017646719" description="Phosphopeptide-binding protein" evidence="1">
    <location>
        <begin position="23"/>
        <end position="269"/>
    </location>
</feature>
<comment type="caution">
    <text evidence="2">The sequence shown here is derived from an EMBL/GenBank/DDBJ whole genome shotgun (WGS) entry which is preliminary data.</text>
</comment>
<dbReference type="EMBL" id="QREG01000004">
    <property type="protein sequence ID" value="REE01211.1"/>
    <property type="molecule type" value="Genomic_DNA"/>
</dbReference>
<name>A0A3D9L7W3_MARFU</name>
<dbReference type="RefSeq" id="WP_115867289.1">
    <property type="nucleotide sequence ID" value="NZ_QREG01000004.1"/>
</dbReference>
<proteinExistence type="predicted"/>
<dbReference type="AlphaFoldDB" id="A0A3D9L7W3"/>
<protein>
    <recommendedName>
        <fullName evidence="4">Phosphopeptide-binding protein</fullName>
    </recommendedName>
</protein>
<feature type="signal peptide" evidence="1">
    <location>
        <begin position="1"/>
        <end position="22"/>
    </location>
</feature>
<organism evidence="2 3">
    <name type="scientific">Marinoscillum furvescens DSM 4134</name>
    <dbReference type="NCBI Taxonomy" id="1122208"/>
    <lineage>
        <taxon>Bacteria</taxon>
        <taxon>Pseudomonadati</taxon>
        <taxon>Bacteroidota</taxon>
        <taxon>Cytophagia</taxon>
        <taxon>Cytophagales</taxon>
        <taxon>Reichenbachiellaceae</taxon>
        <taxon>Marinoscillum</taxon>
    </lineage>
</organism>
<evidence type="ECO:0000313" key="3">
    <source>
        <dbReference type="Proteomes" id="UP000256779"/>
    </source>
</evidence>
<sequence length="269" mass="29644">MKNHTFKLIIPLSLILCIAACNSPKSGNNENAEEKIDEAAQALGEKKYTVYKAPPSPEYADASLKLTAPQTLLDTGDTQFEFEVANYELGAQTADAAERGIANSGKGQHIHFILNNDPYSAHYEPTFTKNLPVGNHVVLAFLSRSYHESVKNGKSHVVQQFTVGSPENPLEFDPNGQHLFYSRPKGTYKGADTEKLMLDFFLVNTSISPDGNKVKATINGETHLITEWAPYYIEGLDKGVVTIELELVDADGNFIPGPFNRVTRKVTLE</sequence>
<evidence type="ECO:0000256" key="1">
    <source>
        <dbReference type="SAM" id="SignalP"/>
    </source>
</evidence>
<evidence type="ECO:0008006" key="4">
    <source>
        <dbReference type="Google" id="ProtNLM"/>
    </source>
</evidence>
<reference evidence="2 3" key="1">
    <citation type="submission" date="2018-07" db="EMBL/GenBank/DDBJ databases">
        <title>Genomic Encyclopedia of Type Strains, Phase IV (KMG-IV): sequencing the most valuable type-strain genomes for metagenomic binning, comparative biology and taxonomic classification.</title>
        <authorList>
            <person name="Goeker M."/>
        </authorList>
    </citation>
    <scope>NUCLEOTIDE SEQUENCE [LARGE SCALE GENOMIC DNA]</scope>
    <source>
        <strain evidence="2 3">DSM 4134</strain>
    </source>
</reference>
<dbReference type="OrthoDB" id="647046at2"/>
<keyword evidence="3" id="KW-1185">Reference proteome</keyword>
<evidence type="ECO:0000313" key="2">
    <source>
        <dbReference type="EMBL" id="REE01211.1"/>
    </source>
</evidence>
<dbReference type="Proteomes" id="UP000256779">
    <property type="component" value="Unassembled WGS sequence"/>
</dbReference>
<accession>A0A3D9L7W3</accession>